<dbReference type="HOGENOM" id="CLU_019029_3_0_1"/>
<dbReference type="Pfam" id="PF01933">
    <property type="entry name" value="CofD"/>
    <property type="match status" value="1"/>
</dbReference>
<keyword evidence="2" id="KW-1185">Reference proteome</keyword>
<accession>Q6CKA4</accession>
<dbReference type="RefSeq" id="XP_455635.1">
    <property type="nucleotide sequence ID" value="XM_455635.1"/>
</dbReference>
<name>Q6CKA4_KLULA</name>
<dbReference type="eggNOG" id="ENOG502QUXN">
    <property type="taxonomic scope" value="Eukaryota"/>
</dbReference>
<dbReference type="GO" id="GO:0043743">
    <property type="term" value="F:LPPG:FO 2-phospho-L-lactate transferase activity"/>
    <property type="evidence" value="ECO:0007669"/>
    <property type="project" value="InterPro"/>
</dbReference>
<dbReference type="PaxDb" id="284590-Q6CKA4"/>
<dbReference type="KEGG" id="kla:KLLA0_F12276g"/>
<reference evidence="1 2" key="1">
    <citation type="journal article" date="2004" name="Nature">
        <title>Genome evolution in yeasts.</title>
        <authorList>
            <consortium name="Genolevures"/>
            <person name="Dujon B."/>
            <person name="Sherman D."/>
            <person name="Fischer G."/>
            <person name="Durrens P."/>
            <person name="Casaregola S."/>
            <person name="Lafontaine I."/>
            <person name="de Montigny J."/>
            <person name="Marck C."/>
            <person name="Neuveglise C."/>
            <person name="Talla E."/>
            <person name="Goffard N."/>
            <person name="Frangeul L."/>
            <person name="Aigle M."/>
            <person name="Anthouard V."/>
            <person name="Babour A."/>
            <person name="Barbe V."/>
            <person name="Barnay S."/>
            <person name="Blanchin S."/>
            <person name="Beckerich J.M."/>
            <person name="Beyne E."/>
            <person name="Bleykasten C."/>
            <person name="Boisrame A."/>
            <person name="Boyer J."/>
            <person name="Cattolico L."/>
            <person name="Confanioleri F."/>
            <person name="de Daruvar A."/>
            <person name="Despons L."/>
            <person name="Fabre E."/>
            <person name="Fairhead C."/>
            <person name="Ferry-Dumazet H."/>
            <person name="Groppi A."/>
            <person name="Hantraye F."/>
            <person name="Hennequin C."/>
            <person name="Jauniaux N."/>
            <person name="Joyet P."/>
            <person name="Kachouri R."/>
            <person name="Kerrest A."/>
            <person name="Koszul R."/>
            <person name="Lemaire M."/>
            <person name="Lesur I."/>
            <person name="Ma L."/>
            <person name="Muller H."/>
            <person name="Nicaud J.M."/>
            <person name="Nikolski M."/>
            <person name="Oztas S."/>
            <person name="Ozier-Kalogeropoulos O."/>
            <person name="Pellenz S."/>
            <person name="Potier S."/>
            <person name="Richard G.F."/>
            <person name="Straub M.L."/>
            <person name="Suleau A."/>
            <person name="Swennene D."/>
            <person name="Tekaia F."/>
            <person name="Wesolowski-Louvel M."/>
            <person name="Westhof E."/>
            <person name="Wirth B."/>
            <person name="Zeniou-Meyer M."/>
            <person name="Zivanovic I."/>
            <person name="Bolotin-Fukuhara M."/>
            <person name="Thierry A."/>
            <person name="Bouchier C."/>
            <person name="Caudron B."/>
            <person name="Scarpelli C."/>
            <person name="Gaillardin C."/>
            <person name="Weissenbach J."/>
            <person name="Wincker P."/>
            <person name="Souciet J.L."/>
        </authorList>
    </citation>
    <scope>NUCLEOTIDE SEQUENCE [LARGE SCALE GENOMIC DNA]</scope>
    <source>
        <strain evidence="2">ATCC 8585 / CBS 2359 / DSM 70799 / NBRC 1267 / NRRL Y-1140 / WM37</strain>
    </source>
</reference>
<dbReference type="SUPFAM" id="SSF142338">
    <property type="entry name" value="CofD-like"/>
    <property type="match status" value="1"/>
</dbReference>
<dbReference type="OMA" id="ISAFCHA"/>
<dbReference type="PANTHER" id="PTHR31240:SF0">
    <property type="entry name" value="MATERNAL EFFECT EMBRYO ARREST 18"/>
    <property type="match status" value="1"/>
</dbReference>
<evidence type="ECO:0000313" key="1">
    <source>
        <dbReference type="EMBL" id="CAG98343.1"/>
    </source>
</evidence>
<evidence type="ECO:0000313" key="2">
    <source>
        <dbReference type="Proteomes" id="UP000000598"/>
    </source>
</evidence>
<dbReference type="Proteomes" id="UP000000598">
    <property type="component" value="Chromosome F"/>
</dbReference>
<proteinExistence type="predicted"/>
<organism evidence="1 2">
    <name type="scientific">Kluyveromyces lactis (strain ATCC 8585 / CBS 2359 / DSM 70799 / NBRC 1267 / NRRL Y-1140 / WM37)</name>
    <name type="common">Yeast</name>
    <name type="synonym">Candida sphaerica</name>
    <dbReference type="NCBI Taxonomy" id="284590"/>
    <lineage>
        <taxon>Eukaryota</taxon>
        <taxon>Fungi</taxon>
        <taxon>Dikarya</taxon>
        <taxon>Ascomycota</taxon>
        <taxon>Saccharomycotina</taxon>
        <taxon>Saccharomycetes</taxon>
        <taxon>Saccharomycetales</taxon>
        <taxon>Saccharomycetaceae</taxon>
        <taxon>Kluyveromyces</taxon>
    </lineage>
</organism>
<protein>
    <submittedName>
        <fullName evidence="1">KLLA0F12276p</fullName>
    </submittedName>
</protein>
<dbReference type="Gene3D" id="3.40.50.10680">
    <property type="entry name" value="CofD-like domains"/>
    <property type="match status" value="1"/>
</dbReference>
<dbReference type="FunCoup" id="Q6CKA4">
    <property type="interactions" value="76"/>
</dbReference>
<sequence length="420" mass="45959">MKVVVFTGGTASNSLVNCFEALSRDVVKTPNGPAGNSVTHIIPVSDNGGSTSEILRCFGGIALGDLRNRALRLFQDEPLRQFLHHRFDKDSTVALQEWESLIRGDHHLWAELLQEGTVSQRLKLYPMFRELFLKFAAKVEQLDSKFDFSAASVGNILLKSMEMQSGIDAALEQFLQFGGVPPNFSIVPCVIISEHMAGERRPEEYPLPTLQLQLVLANGDVITGQSEISHPADLSSNNTSQLHFSKSNDAHPQLAAAVQQLRYVLDDSGSISPIWPRADPAALQAIESADYIIYSIGSLITSLMPSLIVPEIACAIAKNIHAKKVLLQNGTYDRESYGLDSVSYTMLVNDTLRQAALSCSEDAIPSANSWVDHVIRLQDSEIQIPSKAEPWYSTVTIPSSGSGSGSHFDPDILLETLRSL</sequence>
<gene>
    <name evidence="1" type="ORF">KLLA0_F12276g</name>
</gene>
<dbReference type="GeneID" id="2895103"/>
<dbReference type="PANTHER" id="PTHR31240">
    <property type="entry name" value="MATERNAL EFFECT EMBRYO ARREST 18"/>
    <property type="match status" value="1"/>
</dbReference>
<dbReference type="AlphaFoldDB" id="Q6CKA4"/>
<dbReference type="InterPro" id="IPR038136">
    <property type="entry name" value="CofD-like_dom_sf"/>
</dbReference>
<dbReference type="InParanoid" id="Q6CKA4"/>
<dbReference type="EMBL" id="CR382126">
    <property type="protein sequence ID" value="CAG98343.1"/>
    <property type="molecule type" value="Genomic_DNA"/>
</dbReference>
<dbReference type="InterPro" id="IPR002882">
    <property type="entry name" value="CofD"/>
</dbReference>